<evidence type="ECO:0000313" key="2">
    <source>
        <dbReference type="EMBL" id="VWL85740.1"/>
    </source>
</evidence>
<dbReference type="EMBL" id="CABWIB010000001">
    <property type="protein sequence ID" value="VWL85740.1"/>
    <property type="molecule type" value="Genomic_DNA"/>
</dbReference>
<evidence type="ECO:0000313" key="3">
    <source>
        <dbReference type="Proteomes" id="UP000419017"/>
    </source>
</evidence>
<protein>
    <submittedName>
        <fullName evidence="2">Uncharacterized protein</fullName>
    </submittedName>
</protein>
<organism evidence="2 3">
    <name type="scientific">Oceanivirga miroungae</name>
    <dbReference type="NCBI Taxonomy" id="1130046"/>
    <lineage>
        <taxon>Bacteria</taxon>
        <taxon>Fusobacteriati</taxon>
        <taxon>Fusobacteriota</taxon>
        <taxon>Fusobacteriia</taxon>
        <taxon>Fusobacteriales</taxon>
        <taxon>Leptotrichiaceae</taxon>
        <taxon>Oceanivirga</taxon>
    </lineage>
</organism>
<feature type="transmembrane region" description="Helical" evidence="1">
    <location>
        <begin position="60"/>
        <end position="78"/>
    </location>
</feature>
<dbReference type="AlphaFoldDB" id="A0A6I8MA87"/>
<reference evidence="2 3" key="1">
    <citation type="submission" date="2019-10" db="EMBL/GenBank/DDBJ databases">
        <authorList>
            <person name="Blom J."/>
        </authorList>
    </citation>
    <scope>NUCLEOTIDE SEQUENCE [LARGE SCALE GENOMIC DNA]</scope>
    <source>
        <strain evidence="2 3">ES3154-GLU</strain>
    </source>
</reference>
<dbReference type="RefSeq" id="WP_156683714.1">
    <property type="nucleotide sequence ID" value="NZ_CABWIB010000001.1"/>
</dbReference>
<name>A0A6I8MA87_9FUSO</name>
<keyword evidence="1" id="KW-1133">Transmembrane helix</keyword>
<proteinExistence type="predicted"/>
<keyword evidence="1" id="KW-0472">Membrane</keyword>
<dbReference type="Proteomes" id="UP000419017">
    <property type="component" value="Unassembled WGS sequence"/>
</dbReference>
<evidence type="ECO:0000256" key="1">
    <source>
        <dbReference type="SAM" id="Phobius"/>
    </source>
</evidence>
<feature type="transmembrane region" description="Helical" evidence="1">
    <location>
        <begin position="37"/>
        <end position="54"/>
    </location>
</feature>
<keyword evidence="3" id="KW-1185">Reference proteome</keyword>
<keyword evidence="1" id="KW-0812">Transmembrane</keyword>
<sequence length="79" mass="9196">MTFLGILAQLRNVIKESLIQKSTYKNVMARVFSFRNILLKLIYFTSLFIASIIADKYVTIVYLLTTLFAIISPSIRKYR</sequence>
<gene>
    <name evidence="2" type="ORF">OMES3154_01028</name>
</gene>
<accession>A0A6I8MA87</accession>